<dbReference type="AlphaFoldDB" id="A0A179H994"/>
<dbReference type="Proteomes" id="UP000078340">
    <property type="component" value="Unassembled WGS sequence"/>
</dbReference>
<feature type="compositionally biased region" description="Basic residues" evidence="1">
    <location>
        <begin position="12"/>
        <end position="28"/>
    </location>
</feature>
<reference evidence="2 4" key="1">
    <citation type="submission" date="2016-01" db="EMBL/GenBank/DDBJ databases">
        <title>Biosynthesis of antibiotic leucinostatins and their inhibition on Phytophthora in bio-control Purpureocillium lilacinum.</title>
        <authorList>
            <person name="Wang G."/>
            <person name="Liu Z."/>
            <person name="Lin R."/>
            <person name="Li E."/>
            <person name="Mao Z."/>
            <person name="Ling J."/>
            <person name="Yin W."/>
            <person name="Xie B."/>
        </authorList>
    </citation>
    <scope>NUCLEOTIDE SEQUENCE [LARGE SCALE GENOMIC DNA]</scope>
    <source>
        <strain evidence="2">PLBJ-1</strain>
        <strain evidence="3">PLFJ-1</strain>
    </source>
</reference>
<feature type="region of interest" description="Disordered" evidence="1">
    <location>
        <begin position="1"/>
        <end position="136"/>
    </location>
</feature>
<dbReference type="EMBL" id="LSBH01000001">
    <property type="protein sequence ID" value="OAQ86200.1"/>
    <property type="molecule type" value="Genomic_DNA"/>
</dbReference>
<sequence>MFDEDRSDAKRARLRRTWRRRRRRRGTTTRRETDDAKRAWRTRQSLCSASSSSAGGGSGSGSGDSSNEEAKAVSWSLPKPKGIIVPAHFARSGGRSRGGEARERSRRPWPAERGGKREKVSSVRAMAPSGGHRNVSAGRSWQLAVGVAEPGEGGRRRCGTGSERASGSRGFAGSTNLALPDAQVSRLCRCAEAQVAATGRRLPLHWWTAGGALRMEGLGRCTPGLRYAVVRVGWRWWWW</sequence>
<evidence type="ECO:0000313" key="2">
    <source>
        <dbReference type="EMBL" id="OAQ86200.1"/>
    </source>
</evidence>
<evidence type="ECO:0000313" key="3">
    <source>
        <dbReference type="EMBL" id="OAQ94160.1"/>
    </source>
</evidence>
<accession>A0A179H994</accession>
<feature type="region of interest" description="Disordered" evidence="1">
    <location>
        <begin position="150"/>
        <end position="170"/>
    </location>
</feature>
<comment type="caution">
    <text evidence="2">The sequence shown here is derived from an EMBL/GenBank/DDBJ whole genome shotgun (WGS) entry which is preliminary data.</text>
</comment>
<feature type="compositionally biased region" description="Basic and acidic residues" evidence="1">
    <location>
        <begin position="29"/>
        <end position="38"/>
    </location>
</feature>
<protein>
    <submittedName>
        <fullName evidence="2">Uncharacterized protein</fullName>
    </submittedName>
</protein>
<evidence type="ECO:0000313" key="4">
    <source>
        <dbReference type="Proteomes" id="UP000078240"/>
    </source>
</evidence>
<dbReference type="Proteomes" id="UP000078240">
    <property type="component" value="Unassembled WGS sequence"/>
</dbReference>
<evidence type="ECO:0000256" key="1">
    <source>
        <dbReference type="SAM" id="MobiDB-lite"/>
    </source>
</evidence>
<feature type="compositionally biased region" description="Basic and acidic residues" evidence="1">
    <location>
        <begin position="109"/>
        <end position="121"/>
    </location>
</feature>
<proteinExistence type="predicted"/>
<gene>
    <name evidence="2" type="ORF">VFPBJ_00240</name>
    <name evidence="3" type="ORF">VFPFJ_00269</name>
</gene>
<dbReference type="EMBL" id="LSBI01000001">
    <property type="protein sequence ID" value="OAQ94160.1"/>
    <property type="molecule type" value="Genomic_DNA"/>
</dbReference>
<name>A0A179H994_PURLI</name>
<organism evidence="2 4">
    <name type="scientific">Purpureocillium lilacinum</name>
    <name type="common">Paecilomyces lilacinus</name>
    <dbReference type="NCBI Taxonomy" id="33203"/>
    <lineage>
        <taxon>Eukaryota</taxon>
        <taxon>Fungi</taxon>
        <taxon>Dikarya</taxon>
        <taxon>Ascomycota</taxon>
        <taxon>Pezizomycotina</taxon>
        <taxon>Sordariomycetes</taxon>
        <taxon>Hypocreomycetidae</taxon>
        <taxon>Hypocreales</taxon>
        <taxon>Ophiocordycipitaceae</taxon>
        <taxon>Purpureocillium</taxon>
    </lineage>
</organism>